<dbReference type="SUPFAM" id="SSF53474">
    <property type="entry name" value="alpha/beta-Hydrolases"/>
    <property type="match status" value="1"/>
</dbReference>
<protein>
    <recommendedName>
        <fullName evidence="3">Esterase</fullName>
    </recommendedName>
</protein>
<reference evidence="1 2" key="1">
    <citation type="submission" date="2017-08" db="EMBL/GenBank/DDBJ databases">
        <title>Infants hospitalized years apart are colonized by the same room-sourced microbial strains.</title>
        <authorList>
            <person name="Brooks B."/>
            <person name="Olm M.R."/>
            <person name="Firek B.A."/>
            <person name="Baker R."/>
            <person name="Thomas B.C."/>
            <person name="Morowitz M.J."/>
            <person name="Banfield J.F."/>
        </authorList>
    </citation>
    <scope>NUCLEOTIDE SEQUENCE [LARGE SCALE GENOMIC DNA]</scope>
    <source>
        <strain evidence="1">S2_003_000_R2_14</strain>
    </source>
</reference>
<dbReference type="AlphaFoldDB" id="A0A2W5SYA8"/>
<organism evidence="1 2">
    <name type="scientific">Archangium gephyra</name>
    <dbReference type="NCBI Taxonomy" id="48"/>
    <lineage>
        <taxon>Bacteria</taxon>
        <taxon>Pseudomonadati</taxon>
        <taxon>Myxococcota</taxon>
        <taxon>Myxococcia</taxon>
        <taxon>Myxococcales</taxon>
        <taxon>Cystobacterineae</taxon>
        <taxon>Archangiaceae</taxon>
        <taxon>Archangium</taxon>
    </lineage>
</organism>
<dbReference type="InterPro" id="IPR029058">
    <property type="entry name" value="AB_hydrolase_fold"/>
</dbReference>
<dbReference type="PANTHER" id="PTHR48098">
    <property type="entry name" value="ENTEROCHELIN ESTERASE-RELATED"/>
    <property type="match status" value="1"/>
</dbReference>
<dbReference type="InterPro" id="IPR000801">
    <property type="entry name" value="Esterase-like"/>
</dbReference>
<proteinExistence type="predicted"/>
<evidence type="ECO:0000313" key="1">
    <source>
        <dbReference type="EMBL" id="PZR08449.1"/>
    </source>
</evidence>
<dbReference type="Proteomes" id="UP000249061">
    <property type="component" value="Unassembled WGS sequence"/>
</dbReference>
<evidence type="ECO:0000313" key="2">
    <source>
        <dbReference type="Proteomes" id="UP000249061"/>
    </source>
</evidence>
<gene>
    <name evidence="1" type="ORF">DI536_25065</name>
</gene>
<sequence length="383" mass="42989">MNWRWLVLLFVGCASSKSTVVLNVPANAVVSTIRFTDAEIAANAHRDISKFYEWLERVEVQPREFTVEAPVTLKVSVDTTGAGFEALLEDGTLLRVPKSSRVTETITVKPRTPRDACSGPRLEKRSLEGRELCVYLPVDYSPQQKYPVVFVFPGFSGKAAQNDGFSARALFEKRPVILVGVETRVPQGTAYLNGEWEKYVVERVIPEIDRLYPTNGRRAAFGHSTGGWNALSLAVRHPELFVAIGASSPDPLDFDPWLAKGGARWFHWQRAEQRLGGRGQFTSWASSWSDGKPLFDGNGVVDAEVLAKWKRESPLARLDQQKVPMFITAGRKDMFGLFEPTERFVEAARAKKLDVTWAPTELDHFGETEARFTKLVDFLLERL</sequence>
<dbReference type="InterPro" id="IPR050583">
    <property type="entry name" value="Mycobacterial_A85_antigen"/>
</dbReference>
<name>A0A2W5SYA8_9BACT</name>
<accession>A0A2W5SYA8</accession>
<comment type="caution">
    <text evidence="1">The sequence shown here is derived from an EMBL/GenBank/DDBJ whole genome shotgun (WGS) entry which is preliminary data.</text>
</comment>
<dbReference type="Gene3D" id="3.40.50.1820">
    <property type="entry name" value="alpha/beta hydrolase"/>
    <property type="match status" value="1"/>
</dbReference>
<evidence type="ECO:0008006" key="3">
    <source>
        <dbReference type="Google" id="ProtNLM"/>
    </source>
</evidence>
<dbReference type="EMBL" id="QFQP01000025">
    <property type="protein sequence ID" value="PZR08449.1"/>
    <property type="molecule type" value="Genomic_DNA"/>
</dbReference>
<dbReference type="Pfam" id="PF00756">
    <property type="entry name" value="Esterase"/>
    <property type="match status" value="1"/>
</dbReference>